<dbReference type="Pfam" id="PF13749">
    <property type="entry name" value="HATPase_c_4"/>
    <property type="match status" value="1"/>
</dbReference>
<dbReference type="InterPro" id="IPR007421">
    <property type="entry name" value="Schlafen_AlbA_2_dom"/>
</dbReference>
<gene>
    <name evidence="2" type="ordered locus">DaAHT2_2164</name>
</gene>
<dbReference type="Gene3D" id="3.30.950.30">
    <property type="entry name" value="Schlafen, AAA domain"/>
    <property type="match status" value="1"/>
</dbReference>
<dbReference type="RefSeq" id="WP_013164350.1">
    <property type="nucleotide sequence ID" value="NC_014216.1"/>
</dbReference>
<dbReference type="HOGENOM" id="CLU_024970_7_1_7"/>
<dbReference type="OrthoDB" id="9805115at2"/>
<dbReference type="AlphaFoldDB" id="D6Z668"/>
<dbReference type="Pfam" id="PF04326">
    <property type="entry name" value="SLFN_AlbA_2"/>
    <property type="match status" value="1"/>
</dbReference>
<evidence type="ECO:0000313" key="3">
    <source>
        <dbReference type="Proteomes" id="UP000001508"/>
    </source>
</evidence>
<keyword evidence="3" id="KW-1185">Reference proteome</keyword>
<feature type="domain" description="Schlafen AlbA-2" evidence="1">
    <location>
        <begin position="23"/>
        <end position="144"/>
    </location>
</feature>
<dbReference type="InterPro" id="IPR038475">
    <property type="entry name" value="RecG_C_sf"/>
</dbReference>
<evidence type="ECO:0000259" key="1">
    <source>
        <dbReference type="Pfam" id="PF04326"/>
    </source>
</evidence>
<dbReference type="eggNOG" id="COG2865">
    <property type="taxonomic scope" value="Bacteria"/>
</dbReference>
<dbReference type="Gene3D" id="3.30.565.60">
    <property type="match status" value="1"/>
</dbReference>
<dbReference type="InParanoid" id="D6Z668"/>
<dbReference type="InterPro" id="IPR036388">
    <property type="entry name" value="WH-like_DNA-bd_sf"/>
</dbReference>
<accession>D6Z668</accession>
<dbReference type="InterPro" id="IPR038461">
    <property type="entry name" value="Schlafen_AlbA_2_dom_sf"/>
</dbReference>
<dbReference type="PANTHER" id="PTHR30595:SF6">
    <property type="entry name" value="SCHLAFEN ALBA-2 DOMAIN-CONTAINING PROTEIN"/>
    <property type="match status" value="1"/>
</dbReference>
<dbReference type="Gene3D" id="1.10.10.10">
    <property type="entry name" value="Winged helix-like DNA-binding domain superfamily/Winged helix DNA-binding domain"/>
    <property type="match status" value="1"/>
</dbReference>
<dbReference type="Proteomes" id="UP000001508">
    <property type="component" value="Chromosome"/>
</dbReference>
<dbReference type="KEGG" id="dak:DaAHT2_2164"/>
<protein>
    <submittedName>
        <fullName evidence="2">Putative transcriptional regulator</fullName>
    </submittedName>
</protein>
<sequence length="574" mass="64666">MKTPQQIEQLLPELDQRVADELEDQDLDFKQWDGKSMDKAVQLLIRMAVCMANGGGGTVVFGVADTVKGRSQAVLGVPLEVDVNRLKKAVYDQTDPKIMPVFEELRVPEGTGRLLIMQIHPGMPPYTDTSGRGTVRIGKECRPLTGTLRRKIAVETGETDFTAETVPGATRDLLSPSALEKLRNQARKERAPDDLLRLSDHELLAALELLKHGALTRAGLLLAGKEEALQNLMQGYVWTWLRMESDTHYSNRVDSRSALPIALERLEELINADNPITTLEHGLFHFEYRVYPEIALREALLNALCHADYRLSGPIMVKQFPDRLEISNNGGFIAGITPENILHHQPAARNPLLVEALARLRLVNRSNLGVSRMFEALLIEGKEPPTIREIGESVTVTFLHRNLSGSFRLFVAEESQAGRLLGVDRLLILQYLLKHFEMDTATAARICQRSEEQARGVLADMEHLHYLERGGSGKGTYWTLSPELHSRLQESGTLEHSRRINWDAAKTRVLSILMDRAQRGDAGLSNREIRQITHYSRYQVIRLMKELMRENSAIQPPGRGKHAVYIYKHANRMD</sequence>
<reference evidence="3" key="1">
    <citation type="submission" date="2010-02" db="EMBL/GenBank/DDBJ databases">
        <title>Complete sequence of Desulfurivibrio alkaliphilus AHT2.</title>
        <authorList>
            <consortium name="US DOE Joint Genome Institute"/>
            <person name="Pitluck S."/>
            <person name="Chertkov O."/>
            <person name="Detter J.C."/>
            <person name="Han C."/>
            <person name="Tapia R."/>
            <person name="Larimer F."/>
            <person name="Land M."/>
            <person name="Hauser L."/>
            <person name="Kyrpides N."/>
            <person name="Mikhailova N."/>
            <person name="Sorokin D.Y."/>
            <person name="Muyzer G."/>
            <person name="Woyke T."/>
        </authorList>
    </citation>
    <scope>NUCLEOTIDE SEQUENCE [LARGE SCALE GENOMIC DNA]</scope>
    <source>
        <strain evidence="3">DSM 19089 / UNIQEM U267 / AHT2</strain>
    </source>
</reference>
<organism evidence="2 3">
    <name type="scientific">Desulfurivibrio alkaliphilus (strain DSM 19089 / UNIQEM U267 / AHT2)</name>
    <dbReference type="NCBI Taxonomy" id="589865"/>
    <lineage>
        <taxon>Bacteria</taxon>
        <taxon>Pseudomonadati</taxon>
        <taxon>Thermodesulfobacteriota</taxon>
        <taxon>Desulfobulbia</taxon>
        <taxon>Desulfobulbales</taxon>
        <taxon>Desulfobulbaceae</taxon>
        <taxon>Desulfurivibrio</taxon>
    </lineage>
</organism>
<name>D6Z668_DESAT</name>
<evidence type="ECO:0000313" key="2">
    <source>
        <dbReference type="EMBL" id="ADH86833.1"/>
    </source>
</evidence>
<proteinExistence type="predicted"/>
<dbReference type="EMBL" id="CP001940">
    <property type="protein sequence ID" value="ADH86833.1"/>
    <property type="molecule type" value="Genomic_DNA"/>
</dbReference>
<dbReference type="PANTHER" id="PTHR30595">
    <property type="entry name" value="GLPR-RELATED TRANSCRIPTIONAL REPRESSOR"/>
    <property type="match status" value="1"/>
</dbReference>
<dbReference type="STRING" id="589865.DaAHT2_2164"/>